<name>A0ABR0QFY5_GOSAR</name>
<accession>A0ABR0QFY5</accession>
<comment type="caution">
    <text evidence="1">The sequence shown here is derived from an EMBL/GenBank/DDBJ whole genome shotgun (WGS) entry which is preliminary data.</text>
</comment>
<evidence type="ECO:0000313" key="1">
    <source>
        <dbReference type="EMBL" id="KAK5838224.1"/>
    </source>
</evidence>
<reference evidence="1 2" key="1">
    <citation type="submission" date="2023-03" db="EMBL/GenBank/DDBJ databases">
        <title>WGS of Gossypium arboreum.</title>
        <authorList>
            <person name="Yu D."/>
        </authorList>
    </citation>
    <scope>NUCLEOTIDE SEQUENCE [LARGE SCALE GENOMIC DNA]</scope>
    <source>
        <tissue evidence="1">Leaf</tissue>
    </source>
</reference>
<dbReference type="EMBL" id="JARKNE010000003">
    <property type="protein sequence ID" value="KAK5838224.1"/>
    <property type="molecule type" value="Genomic_DNA"/>
</dbReference>
<dbReference type="Proteomes" id="UP001358586">
    <property type="component" value="Chromosome 3"/>
</dbReference>
<evidence type="ECO:0000313" key="2">
    <source>
        <dbReference type="Proteomes" id="UP001358586"/>
    </source>
</evidence>
<organism evidence="1 2">
    <name type="scientific">Gossypium arboreum</name>
    <name type="common">Tree cotton</name>
    <name type="synonym">Gossypium nanking</name>
    <dbReference type="NCBI Taxonomy" id="29729"/>
    <lineage>
        <taxon>Eukaryota</taxon>
        <taxon>Viridiplantae</taxon>
        <taxon>Streptophyta</taxon>
        <taxon>Embryophyta</taxon>
        <taxon>Tracheophyta</taxon>
        <taxon>Spermatophyta</taxon>
        <taxon>Magnoliopsida</taxon>
        <taxon>eudicotyledons</taxon>
        <taxon>Gunneridae</taxon>
        <taxon>Pentapetalae</taxon>
        <taxon>rosids</taxon>
        <taxon>malvids</taxon>
        <taxon>Malvales</taxon>
        <taxon>Malvaceae</taxon>
        <taxon>Malvoideae</taxon>
        <taxon>Gossypium</taxon>
    </lineage>
</organism>
<protein>
    <submittedName>
        <fullName evidence="1">Uncharacterized protein</fullName>
    </submittedName>
</protein>
<keyword evidence="2" id="KW-1185">Reference proteome</keyword>
<proteinExistence type="predicted"/>
<gene>
    <name evidence="1" type="ORF">PVK06_006951</name>
</gene>
<sequence>MLAFSGRIEYMTPARHSVSGFDLNFDVGGFENEEDTESNVNLIQEFSANSSEIGLFSKLKPVLNEPEDGGSYSEEDGLEFAELQRRSGHASSSLDSGDLEVGKEFSTKDGFVAAVK</sequence>